<dbReference type="GO" id="GO:0016757">
    <property type="term" value="F:glycosyltransferase activity"/>
    <property type="evidence" value="ECO:0007669"/>
    <property type="project" value="InterPro"/>
</dbReference>
<dbReference type="InterPro" id="IPR028098">
    <property type="entry name" value="Glyco_trans_4-like_N"/>
</dbReference>
<proteinExistence type="predicted"/>
<dbReference type="PANTHER" id="PTHR45947">
    <property type="entry name" value="SULFOQUINOVOSYL TRANSFERASE SQD2"/>
    <property type="match status" value="1"/>
</dbReference>
<dbReference type="OrthoDB" id="258796at2"/>
<evidence type="ECO:0000313" key="3">
    <source>
        <dbReference type="EMBL" id="OAI18576.1"/>
    </source>
</evidence>
<dbReference type="RefSeq" id="WP_064039970.1">
    <property type="nucleotide sequence ID" value="NZ_LUUJ01000057.1"/>
</dbReference>
<organism evidence="3 4">
    <name type="scientific">Methylomonas koyamae</name>
    <dbReference type="NCBI Taxonomy" id="702114"/>
    <lineage>
        <taxon>Bacteria</taxon>
        <taxon>Pseudomonadati</taxon>
        <taxon>Pseudomonadota</taxon>
        <taxon>Gammaproteobacteria</taxon>
        <taxon>Methylococcales</taxon>
        <taxon>Methylococcaceae</taxon>
        <taxon>Methylomonas</taxon>
    </lineage>
</organism>
<dbReference type="AlphaFoldDB" id="A0A177NKC8"/>
<keyword evidence="3" id="KW-0808">Transferase</keyword>
<evidence type="ECO:0000259" key="1">
    <source>
        <dbReference type="Pfam" id="PF00534"/>
    </source>
</evidence>
<protein>
    <submittedName>
        <fullName evidence="3">Glycosyl transferase family 1</fullName>
    </submittedName>
</protein>
<dbReference type="SUPFAM" id="SSF53756">
    <property type="entry name" value="UDP-Glycosyltransferase/glycogen phosphorylase"/>
    <property type="match status" value="1"/>
</dbReference>
<dbReference type="Proteomes" id="UP000077857">
    <property type="component" value="Unassembled WGS sequence"/>
</dbReference>
<dbReference type="Gene3D" id="3.40.50.2000">
    <property type="entry name" value="Glycogen Phosphorylase B"/>
    <property type="match status" value="2"/>
</dbReference>
<dbReference type="PANTHER" id="PTHR45947:SF3">
    <property type="entry name" value="SULFOQUINOVOSYL TRANSFERASE SQD2"/>
    <property type="match status" value="1"/>
</dbReference>
<dbReference type="CDD" id="cd03801">
    <property type="entry name" value="GT4_PimA-like"/>
    <property type="match status" value="1"/>
</dbReference>
<accession>A0A177NKC8</accession>
<dbReference type="EMBL" id="LUUJ01000057">
    <property type="protein sequence ID" value="OAI18576.1"/>
    <property type="molecule type" value="Genomic_DNA"/>
</dbReference>
<reference evidence="3 4" key="1">
    <citation type="submission" date="2016-03" db="EMBL/GenBank/DDBJ databases">
        <authorList>
            <person name="Ploux O."/>
        </authorList>
    </citation>
    <scope>NUCLEOTIDE SEQUENCE [LARGE SCALE GENOMIC DNA]</scope>
    <source>
        <strain evidence="3 4">R-45378</strain>
    </source>
</reference>
<dbReference type="Pfam" id="PF00534">
    <property type="entry name" value="Glycos_transf_1"/>
    <property type="match status" value="1"/>
</dbReference>
<evidence type="ECO:0000259" key="2">
    <source>
        <dbReference type="Pfam" id="PF13439"/>
    </source>
</evidence>
<dbReference type="InterPro" id="IPR001296">
    <property type="entry name" value="Glyco_trans_1"/>
</dbReference>
<gene>
    <name evidence="3" type="ORF">A1507_09485</name>
</gene>
<feature type="domain" description="Glycosyltransferase subfamily 4-like N-terminal" evidence="2">
    <location>
        <begin position="13"/>
        <end position="164"/>
    </location>
</feature>
<sequence>MHIGLIGPLAPPFGGMANQTKQLNELLTSEGLKVTVVRTNADYKWQWVTDLKGIRALARLLPYLLELWRVAGNVECMHVMANSGWSWQLYAAPAIWIGWIRKVPVVVNYRGGDAERYFKSSIRWVAPSLNKATVLVVPSMFLFQVFELFGYKAKVIPNIINLERFKFKTRLISNDRSLRLVITRNLEKIYGIDTAIHAVAILKSILIDVKLVIAGSGPLQNELKELAETLELSHSVEFVGKLEPEEVAKLYYDADIMLNPATVDNMPNSVLEALACGLPVITTNVGGIPFIVKDNESALMVEPNNPKMLADAILKLVNDSGLYNKLAVNGFAVANQYGWCVVKEQWLGLYRELINVH</sequence>
<name>A0A177NKC8_9GAMM</name>
<dbReference type="InterPro" id="IPR050194">
    <property type="entry name" value="Glycosyltransferase_grp1"/>
</dbReference>
<feature type="domain" description="Glycosyl transferase family 1" evidence="1">
    <location>
        <begin position="173"/>
        <end position="330"/>
    </location>
</feature>
<dbReference type="Pfam" id="PF13439">
    <property type="entry name" value="Glyco_transf_4"/>
    <property type="match status" value="1"/>
</dbReference>
<comment type="caution">
    <text evidence="3">The sequence shown here is derived from an EMBL/GenBank/DDBJ whole genome shotgun (WGS) entry which is preliminary data.</text>
</comment>
<evidence type="ECO:0000313" key="4">
    <source>
        <dbReference type="Proteomes" id="UP000077857"/>
    </source>
</evidence>